<dbReference type="Pfam" id="PF00379">
    <property type="entry name" value="Chitin_bind_4"/>
    <property type="match status" value="1"/>
</dbReference>
<dbReference type="InterPro" id="IPR000618">
    <property type="entry name" value="Insect_cuticle"/>
</dbReference>
<evidence type="ECO:0000256" key="2">
    <source>
        <dbReference type="ARBA" id="ARBA00022729"/>
    </source>
</evidence>
<gene>
    <name evidence="5" type="ORF">ABMA28_015499</name>
</gene>
<accession>A0ABD0TD31</accession>
<sequence length="132" mass="15264">MFAKVICIFAFASVVAAYHGHGFSSQYISRHDGHAHPVAVHGHGYDHGHGHHYDYYAYPKYEFEYKVEDPHTGDHKTQHEHRDGDVVKGFYSLHEPDGSVRHVHYHGDKHTGFHADVKHSTHHIVPHHKHHY</sequence>
<keyword evidence="2 4" id="KW-0732">Signal</keyword>
<reference evidence="5 6" key="1">
    <citation type="submission" date="2024-06" db="EMBL/GenBank/DDBJ databases">
        <title>A chromosome-level genome assembly of beet webworm, Loxostege sticticalis.</title>
        <authorList>
            <person name="Zhang Y."/>
        </authorList>
    </citation>
    <scope>NUCLEOTIDE SEQUENCE [LARGE SCALE GENOMIC DNA]</scope>
    <source>
        <strain evidence="5">AQ028</strain>
        <tissue evidence="5">Male pupae</tissue>
    </source>
</reference>
<dbReference type="AlphaFoldDB" id="A0ABD0TD31"/>
<feature type="chain" id="PRO_5044872802" evidence="4">
    <location>
        <begin position="18"/>
        <end position="132"/>
    </location>
</feature>
<proteinExistence type="predicted"/>
<protein>
    <submittedName>
        <fullName evidence="5">Uncharacterized protein</fullName>
    </submittedName>
</protein>
<comment type="caution">
    <text evidence="5">The sequence shown here is derived from an EMBL/GenBank/DDBJ whole genome shotgun (WGS) entry which is preliminary data.</text>
</comment>
<evidence type="ECO:0000256" key="3">
    <source>
        <dbReference type="PROSITE-ProRule" id="PRU00497"/>
    </source>
</evidence>
<dbReference type="InterPro" id="IPR051217">
    <property type="entry name" value="Insect_Cuticle_Struc_Prot"/>
</dbReference>
<evidence type="ECO:0000256" key="4">
    <source>
        <dbReference type="SAM" id="SignalP"/>
    </source>
</evidence>
<name>A0ABD0TD31_LOXSC</name>
<feature type="signal peptide" evidence="4">
    <location>
        <begin position="1"/>
        <end position="17"/>
    </location>
</feature>
<dbReference type="Proteomes" id="UP001549921">
    <property type="component" value="Unassembled WGS sequence"/>
</dbReference>
<dbReference type="GO" id="GO:0042302">
    <property type="term" value="F:structural constituent of cuticle"/>
    <property type="evidence" value="ECO:0007669"/>
    <property type="project" value="UniProtKB-UniRule"/>
</dbReference>
<dbReference type="PANTHER" id="PTHR12236">
    <property type="entry name" value="STRUCTURAL CONTITUENT OF CUTICLE"/>
    <property type="match status" value="1"/>
</dbReference>
<evidence type="ECO:0000256" key="1">
    <source>
        <dbReference type="ARBA" id="ARBA00022460"/>
    </source>
</evidence>
<organism evidence="5 6">
    <name type="scientific">Loxostege sticticalis</name>
    <name type="common">Beet webworm moth</name>
    <dbReference type="NCBI Taxonomy" id="481309"/>
    <lineage>
        <taxon>Eukaryota</taxon>
        <taxon>Metazoa</taxon>
        <taxon>Ecdysozoa</taxon>
        <taxon>Arthropoda</taxon>
        <taxon>Hexapoda</taxon>
        <taxon>Insecta</taxon>
        <taxon>Pterygota</taxon>
        <taxon>Neoptera</taxon>
        <taxon>Endopterygota</taxon>
        <taxon>Lepidoptera</taxon>
        <taxon>Glossata</taxon>
        <taxon>Ditrysia</taxon>
        <taxon>Pyraloidea</taxon>
        <taxon>Crambidae</taxon>
        <taxon>Pyraustinae</taxon>
        <taxon>Loxostege</taxon>
    </lineage>
</organism>
<keyword evidence="1 3" id="KW-0193">Cuticle</keyword>
<evidence type="ECO:0000313" key="5">
    <source>
        <dbReference type="EMBL" id="KAL0840210.1"/>
    </source>
</evidence>
<dbReference type="EMBL" id="JBEDNZ010000007">
    <property type="protein sequence ID" value="KAL0840210.1"/>
    <property type="molecule type" value="Genomic_DNA"/>
</dbReference>
<dbReference type="PROSITE" id="PS51155">
    <property type="entry name" value="CHIT_BIND_RR_2"/>
    <property type="match status" value="1"/>
</dbReference>
<dbReference type="PANTHER" id="PTHR12236:SF76">
    <property type="entry name" value="ADULT-SPECIFIC CUTICULAR PROTEIN ACP-20-LIKE PROTEIN"/>
    <property type="match status" value="1"/>
</dbReference>
<dbReference type="PRINTS" id="PR00947">
    <property type="entry name" value="CUTICLE"/>
</dbReference>
<evidence type="ECO:0000313" key="6">
    <source>
        <dbReference type="Proteomes" id="UP001549921"/>
    </source>
</evidence>